<accession>A0A839E7X9</accession>
<comment type="caution">
    <text evidence="2">The sequence shown here is derived from an EMBL/GenBank/DDBJ whole genome shotgun (WGS) entry which is preliminary data.</text>
</comment>
<keyword evidence="3" id="KW-1185">Reference proteome</keyword>
<keyword evidence="1" id="KW-0472">Membrane</keyword>
<gene>
    <name evidence="2" type="ORF">FHX53_001462</name>
</gene>
<organism evidence="2 3">
    <name type="scientific">Microcella alkalica</name>
    <dbReference type="NCBI Taxonomy" id="355930"/>
    <lineage>
        <taxon>Bacteria</taxon>
        <taxon>Bacillati</taxon>
        <taxon>Actinomycetota</taxon>
        <taxon>Actinomycetes</taxon>
        <taxon>Micrococcales</taxon>
        <taxon>Microbacteriaceae</taxon>
        <taxon>Microcella</taxon>
    </lineage>
</organism>
<dbReference type="Pfam" id="PF14030">
    <property type="entry name" value="DUF4245"/>
    <property type="match status" value="1"/>
</dbReference>
<dbReference type="EMBL" id="JACGWX010000003">
    <property type="protein sequence ID" value="MBA8847870.1"/>
    <property type="molecule type" value="Genomic_DNA"/>
</dbReference>
<sequence length="213" mass="22995">MTDPVTGRPIVAELGRPETDEERAARVAENRRKRRANQSSTNLLLSIGASLLIVLFLVVVTVREDPTPESIDYRATAEQAEAGVGMPVVAPDLPEGWYANRADLGSHGSVQEWYVGLITTDDRFIGVLQGFDANPTWLDQVLRQPSSEGESVEIGGTAWTLYDRREAEGVGNRGYALVTETAGSTLVLYGTASESEFSQLAAAVAAELDDADR</sequence>
<reference evidence="2 3" key="1">
    <citation type="submission" date="2020-07" db="EMBL/GenBank/DDBJ databases">
        <title>Sequencing the genomes of 1000 actinobacteria strains.</title>
        <authorList>
            <person name="Klenk H.-P."/>
        </authorList>
    </citation>
    <scope>NUCLEOTIDE SEQUENCE [LARGE SCALE GENOMIC DNA]</scope>
    <source>
        <strain evidence="2 3">DSM 19663</strain>
    </source>
</reference>
<protein>
    <recommendedName>
        <fullName evidence="4">DUF4245 domain-containing protein</fullName>
    </recommendedName>
</protein>
<feature type="transmembrane region" description="Helical" evidence="1">
    <location>
        <begin position="41"/>
        <end position="62"/>
    </location>
</feature>
<dbReference type="Proteomes" id="UP000585905">
    <property type="component" value="Unassembled WGS sequence"/>
</dbReference>
<proteinExistence type="predicted"/>
<keyword evidence="1" id="KW-0812">Transmembrane</keyword>
<keyword evidence="1" id="KW-1133">Transmembrane helix</keyword>
<evidence type="ECO:0000313" key="3">
    <source>
        <dbReference type="Proteomes" id="UP000585905"/>
    </source>
</evidence>
<name>A0A839E7X9_9MICO</name>
<dbReference type="AlphaFoldDB" id="A0A839E7X9"/>
<evidence type="ECO:0000313" key="2">
    <source>
        <dbReference type="EMBL" id="MBA8847870.1"/>
    </source>
</evidence>
<dbReference type="InterPro" id="IPR025339">
    <property type="entry name" value="DUF4245"/>
</dbReference>
<dbReference type="RefSeq" id="WP_182490695.1">
    <property type="nucleotide sequence ID" value="NZ_BAAAOV010000001.1"/>
</dbReference>
<evidence type="ECO:0008006" key="4">
    <source>
        <dbReference type="Google" id="ProtNLM"/>
    </source>
</evidence>
<evidence type="ECO:0000256" key="1">
    <source>
        <dbReference type="SAM" id="Phobius"/>
    </source>
</evidence>